<dbReference type="InterPro" id="IPR018099">
    <property type="entry name" value="Purine_phosphorylase-2_CS"/>
</dbReference>
<comment type="function">
    <text evidence="1">The purine nucleoside phosphorylases catalyze the phosphorolytic breakdown of the N-glycosidic bond in the beta-(deoxy)ribonucleoside molecules, with the formation of the corresponding free purine bases and pentose-1-phosphate. Cleaves guanosine, inosine, 2'-deoxyguanosine and 2'-deoxyinosine.</text>
</comment>
<reference evidence="10" key="2">
    <citation type="journal article" date="2021" name="PeerJ">
        <title>Extensive microbial diversity within the chicken gut microbiome revealed by metagenomics and culture.</title>
        <authorList>
            <person name="Gilroy R."/>
            <person name="Ravi A."/>
            <person name="Getino M."/>
            <person name="Pursley I."/>
            <person name="Horton D.L."/>
            <person name="Alikhan N.F."/>
            <person name="Baker D."/>
            <person name="Gharbi K."/>
            <person name="Hall N."/>
            <person name="Watson M."/>
            <person name="Adriaenssens E.M."/>
            <person name="Foster-Nyarko E."/>
            <person name="Jarju S."/>
            <person name="Secka A."/>
            <person name="Antonio M."/>
            <person name="Oren A."/>
            <person name="Chaudhuri R.R."/>
            <person name="La Ragione R."/>
            <person name="Hildebrand F."/>
            <person name="Pallen M.J."/>
        </authorList>
    </citation>
    <scope>NUCLEOTIDE SEQUENCE</scope>
    <source>
        <strain evidence="10">E3-2379</strain>
    </source>
</reference>
<evidence type="ECO:0000256" key="2">
    <source>
        <dbReference type="ARBA" id="ARBA00005058"/>
    </source>
</evidence>
<dbReference type="Proteomes" id="UP000823618">
    <property type="component" value="Unassembled WGS sequence"/>
</dbReference>
<dbReference type="PIRSF" id="PIRSF000477">
    <property type="entry name" value="PurNPase"/>
    <property type="match status" value="1"/>
</dbReference>
<feature type="binding site" evidence="8">
    <location>
        <position position="26"/>
    </location>
    <ligand>
        <name>phosphate</name>
        <dbReference type="ChEBI" id="CHEBI:43474"/>
    </ligand>
</feature>
<dbReference type="GO" id="GO:0009116">
    <property type="term" value="P:nucleoside metabolic process"/>
    <property type="evidence" value="ECO:0007669"/>
    <property type="project" value="InterPro"/>
</dbReference>
<dbReference type="Pfam" id="PF01048">
    <property type="entry name" value="PNP_UDP_1"/>
    <property type="match status" value="1"/>
</dbReference>
<feature type="binding site" evidence="8">
    <location>
        <position position="206"/>
    </location>
    <ligand>
        <name>phosphate</name>
        <dbReference type="ChEBI" id="CHEBI:43474"/>
    </ligand>
</feature>
<dbReference type="GO" id="GO:0004731">
    <property type="term" value="F:purine-nucleoside phosphorylase activity"/>
    <property type="evidence" value="ECO:0007669"/>
    <property type="project" value="UniProtKB-EC"/>
</dbReference>
<evidence type="ECO:0000256" key="7">
    <source>
        <dbReference type="PIRNR" id="PIRNR000477"/>
    </source>
</evidence>
<feature type="binding site" evidence="8">
    <location>
        <position position="109"/>
    </location>
    <ligand>
        <name>phosphate</name>
        <dbReference type="ChEBI" id="CHEBI:43474"/>
    </ligand>
</feature>
<dbReference type="PROSITE" id="PS01240">
    <property type="entry name" value="PNP_MTAP_2"/>
    <property type="match status" value="1"/>
</dbReference>
<accession>A0A9D9I098</accession>
<evidence type="ECO:0000256" key="6">
    <source>
        <dbReference type="ARBA" id="ARBA00048556"/>
    </source>
</evidence>
<feature type="binding site" evidence="8">
    <location>
        <position position="57"/>
    </location>
    <ligand>
        <name>phosphate</name>
        <dbReference type="ChEBI" id="CHEBI:43474"/>
    </ligand>
</feature>
<dbReference type="GO" id="GO:0005737">
    <property type="term" value="C:cytoplasm"/>
    <property type="evidence" value="ECO:0007669"/>
    <property type="project" value="TreeGrafter"/>
</dbReference>
<dbReference type="PANTHER" id="PTHR11904">
    <property type="entry name" value="METHYLTHIOADENOSINE/PURINE NUCLEOSIDE PHOSPHORYLASE"/>
    <property type="match status" value="1"/>
</dbReference>
<dbReference type="SUPFAM" id="SSF53167">
    <property type="entry name" value="Purine and uridine phosphorylases"/>
    <property type="match status" value="1"/>
</dbReference>
<gene>
    <name evidence="10" type="ORF">IAC13_06670</name>
</gene>
<comment type="similarity">
    <text evidence="3 7">Belongs to the PNP/MTAP phosphorylase family.</text>
</comment>
<evidence type="ECO:0000256" key="8">
    <source>
        <dbReference type="PIRSR" id="PIRSR000477-2"/>
    </source>
</evidence>
<evidence type="ECO:0000256" key="3">
    <source>
        <dbReference type="ARBA" id="ARBA00006751"/>
    </source>
</evidence>
<evidence type="ECO:0000313" key="10">
    <source>
        <dbReference type="EMBL" id="MBO8463596.1"/>
    </source>
</evidence>
<proteinExistence type="inferred from homology"/>
<feature type="domain" description="Nucleoside phosphorylase" evidence="9">
    <location>
        <begin position="19"/>
        <end position="262"/>
    </location>
</feature>
<reference evidence="10" key="1">
    <citation type="submission" date="2020-10" db="EMBL/GenBank/DDBJ databases">
        <authorList>
            <person name="Gilroy R."/>
        </authorList>
    </citation>
    <scope>NUCLEOTIDE SEQUENCE</scope>
    <source>
        <strain evidence="10">E3-2379</strain>
    </source>
</reference>
<dbReference type="CDD" id="cd09009">
    <property type="entry name" value="PNP-EcPNPII_like"/>
    <property type="match status" value="1"/>
</dbReference>
<dbReference type="NCBIfam" id="TIGR01697">
    <property type="entry name" value="PNPH-PUNA-XAPA"/>
    <property type="match status" value="1"/>
</dbReference>
<feature type="binding site" evidence="8">
    <location>
        <begin position="77"/>
        <end position="79"/>
    </location>
    <ligand>
        <name>phosphate</name>
        <dbReference type="ChEBI" id="CHEBI:43474"/>
    </ligand>
</feature>
<evidence type="ECO:0000313" key="11">
    <source>
        <dbReference type="Proteomes" id="UP000823618"/>
    </source>
</evidence>
<protein>
    <recommendedName>
        <fullName evidence="7">Purine nucleoside phosphorylase</fullName>
        <ecNumber evidence="7">2.4.2.1</ecNumber>
    </recommendedName>
    <alternativeName>
        <fullName evidence="7">Inosine-guanosine phosphorylase</fullName>
    </alternativeName>
</protein>
<dbReference type="NCBIfam" id="NF006054">
    <property type="entry name" value="PRK08202.1"/>
    <property type="match status" value="1"/>
</dbReference>
<comment type="caution">
    <text evidence="10">The sequence shown here is derived from an EMBL/GenBank/DDBJ whole genome shotgun (WGS) entry which is preliminary data.</text>
</comment>
<comment type="pathway">
    <text evidence="2 7">Purine metabolism; purine nucleoside salvage.</text>
</comment>
<dbReference type="EC" id="2.4.2.1" evidence="7"/>
<feature type="binding site" evidence="8">
    <location>
        <position position="229"/>
    </location>
    <ligand>
        <name>a purine D-ribonucleoside</name>
        <dbReference type="ChEBI" id="CHEBI:142355"/>
    </ligand>
</feature>
<dbReference type="InterPro" id="IPR011268">
    <property type="entry name" value="Purine_phosphorylase"/>
</dbReference>
<keyword evidence="4 7" id="KW-0328">Glycosyltransferase</keyword>
<evidence type="ECO:0000259" key="9">
    <source>
        <dbReference type="Pfam" id="PF01048"/>
    </source>
</evidence>
<dbReference type="Gene3D" id="3.40.50.1580">
    <property type="entry name" value="Nucleoside phosphorylase domain"/>
    <property type="match status" value="1"/>
</dbReference>
<dbReference type="AlphaFoldDB" id="A0A9D9I098"/>
<dbReference type="InterPro" id="IPR000845">
    <property type="entry name" value="Nucleoside_phosphorylase_d"/>
</dbReference>
<evidence type="ECO:0000256" key="4">
    <source>
        <dbReference type="ARBA" id="ARBA00022676"/>
    </source>
</evidence>
<sequence>MDVICSAEFLKEKVLPETKIALVVGSGLSGIVKKMEETKTISYSEIPGFLQSTAPTHKGEMVIGKLFGKSIICMNGRFHYYEGYDIQEITEYIKVLKLLGIETIILTNASGSMKKNEIKPGDLVVIEDHINLSGLNPLRGKNDETFGPRFVDMSNAYSKDLIQKVLEQSGDVVKKGNYVFTTGPSFETAAEIRAFRMLGGDIVGMSTVPEVIMSAYCGLQTLAISCVSNYATGIDGSNVSDEELERVTGLAQDKFSEVIEELFMKL</sequence>
<evidence type="ECO:0000256" key="5">
    <source>
        <dbReference type="ARBA" id="ARBA00022679"/>
    </source>
</evidence>
<dbReference type="PANTHER" id="PTHR11904:SF9">
    <property type="entry name" value="PURINE NUCLEOSIDE PHOSPHORYLASE-RELATED"/>
    <property type="match status" value="1"/>
</dbReference>
<name>A0A9D9I098_9FIRM</name>
<evidence type="ECO:0000256" key="1">
    <source>
        <dbReference type="ARBA" id="ARBA00002678"/>
    </source>
</evidence>
<dbReference type="InterPro" id="IPR035994">
    <property type="entry name" value="Nucleoside_phosphorylase_sf"/>
</dbReference>
<dbReference type="EMBL" id="JADIML010000181">
    <property type="protein sequence ID" value="MBO8463596.1"/>
    <property type="molecule type" value="Genomic_DNA"/>
</dbReference>
<keyword evidence="5 7" id="KW-0808">Transferase</keyword>
<comment type="catalytic activity">
    <reaction evidence="6">
        <text>a purine 2'-deoxy-D-ribonucleoside + phosphate = a purine nucleobase + 2-deoxy-alpha-D-ribose 1-phosphate</text>
        <dbReference type="Rhea" id="RHEA:36431"/>
        <dbReference type="ChEBI" id="CHEBI:26386"/>
        <dbReference type="ChEBI" id="CHEBI:43474"/>
        <dbReference type="ChEBI" id="CHEBI:57259"/>
        <dbReference type="ChEBI" id="CHEBI:142361"/>
        <dbReference type="EC" id="2.4.2.1"/>
    </reaction>
</comment>
<feature type="binding site" evidence="8">
    <location>
        <position position="187"/>
    </location>
    <ligand>
        <name>a purine D-ribonucleoside</name>
        <dbReference type="ChEBI" id="CHEBI:142355"/>
    </ligand>
</feature>
<organism evidence="10 11">
    <name type="scientific">Candidatus Scybalomonas excrementavium</name>
    <dbReference type="NCBI Taxonomy" id="2840943"/>
    <lineage>
        <taxon>Bacteria</taxon>
        <taxon>Bacillati</taxon>
        <taxon>Bacillota</taxon>
        <taxon>Clostridia</taxon>
        <taxon>Lachnospirales</taxon>
        <taxon>Lachnospiraceae</taxon>
        <taxon>Lachnospiraceae incertae sedis</taxon>
        <taxon>Candidatus Scybalomonas</taxon>
    </lineage>
</organism>